<dbReference type="Gene3D" id="2.40.50.100">
    <property type="match status" value="1"/>
</dbReference>
<name>A0A2Z5G1G9_9BACT</name>
<feature type="domain" description="YbhG-like alpha-helical hairpin" evidence="3">
    <location>
        <begin position="87"/>
        <end position="212"/>
    </location>
</feature>
<keyword evidence="2" id="KW-0175">Coiled coil</keyword>
<dbReference type="InterPro" id="IPR050465">
    <property type="entry name" value="UPF0194_transport"/>
</dbReference>
<gene>
    <name evidence="4" type="ORF">ACPOL_3629</name>
</gene>
<comment type="subcellular location">
    <subcellularLocation>
        <location evidence="1">Cell envelope</location>
    </subcellularLocation>
</comment>
<dbReference type="InterPro" id="IPR059052">
    <property type="entry name" value="HH_YbhG-like"/>
</dbReference>
<dbReference type="GO" id="GO:0030313">
    <property type="term" value="C:cell envelope"/>
    <property type="evidence" value="ECO:0007669"/>
    <property type="project" value="UniProtKB-SubCell"/>
</dbReference>
<dbReference type="SUPFAM" id="SSF111369">
    <property type="entry name" value="HlyD-like secretion proteins"/>
    <property type="match status" value="2"/>
</dbReference>
<evidence type="ECO:0000259" key="3">
    <source>
        <dbReference type="Pfam" id="PF25881"/>
    </source>
</evidence>
<evidence type="ECO:0000313" key="5">
    <source>
        <dbReference type="Proteomes" id="UP000253606"/>
    </source>
</evidence>
<dbReference type="Gene3D" id="2.40.30.170">
    <property type="match status" value="1"/>
</dbReference>
<dbReference type="Gene3D" id="1.10.287.470">
    <property type="entry name" value="Helix hairpin bin"/>
    <property type="match status" value="2"/>
</dbReference>
<keyword evidence="5" id="KW-1185">Reference proteome</keyword>
<sequence length="348" mass="37749">MLGGVGLVAAAVAVNGFQRSGQVKAASVKSGQHAEVSMAGSRYVAGPGKVEPVSEDIKVGSELSGKLKQVLVEEGDLVHRGQIVAELENADYRAAILSAEATVEQREAELRKVINGARTQERREAYATVEQNKAVMENAKAEMDRRNQLFDAGIVSREDQERYVRQYDVALANYNEAFQHHSLVDDKPREEDRAAAEAALALTKAEASEARAKYEKTLIRSPIDGVVLRKHHRSGESVSNSSTVPDPIVTIGDNSVLRVRMDVDETDVAKVKVGQPAYVTADAYGGERFQGHVIRVGKELGRKNVQTDEPTEKVDTKILETLIQLDSGADLPVGLRVDAFVHTGGNAQ</sequence>
<organism evidence="4 5">
    <name type="scientific">Acidisarcina polymorpha</name>
    <dbReference type="NCBI Taxonomy" id="2211140"/>
    <lineage>
        <taxon>Bacteria</taxon>
        <taxon>Pseudomonadati</taxon>
        <taxon>Acidobacteriota</taxon>
        <taxon>Terriglobia</taxon>
        <taxon>Terriglobales</taxon>
        <taxon>Acidobacteriaceae</taxon>
        <taxon>Acidisarcina</taxon>
    </lineage>
</organism>
<protein>
    <submittedName>
        <fullName evidence="4">HlyD family secretion protein</fullName>
    </submittedName>
</protein>
<dbReference type="EMBL" id="CP030840">
    <property type="protein sequence ID" value="AXC12912.1"/>
    <property type="molecule type" value="Genomic_DNA"/>
</dbReference>
<dbReference type="Proteomes" id="UP000253606">
    <property type="component" value="Chromosome"/>
</dbReference>
<reference evidence="4 5" key="1">
    <citation type="journal article" date="2018" name="Front. Microbiol.">
        <title>Hydrolytic Capabilities as a Key to Environmental Success: Chitinolytic and Cellulolytic Acidobacteria From Acidic Sub-arctic Soils and Boreal Peatlands.</title>
        <authorList>
            <person name="Belova S.E."/>
            <person name="Ravin N.V."/>
            <person name="Pankratov T.A."/>
            <person name="Rakitin A.L."/>
            <person name="Ivanova A.A."/>
            <person name="Beletsky A.V."/>
            <person name="Mardanov A.V."/>
            <person name="Sinninghe Damste J.S."/>
            <person name="Dedysh S.N."/>
        </authorList>
    </citation>
    <scope>NUCLEOTIDE SEQUENCE [LARGE SCALE GENOMIC DNA]</scope>
    <source>
        <strain evidence="4 5">SBC82</strain>
    </source>
</reference>
<proteinExistence type="predicted"/>
<dbReference type="KEGG" id="abas:ACPOL_3629"/>
<accession>A0A2Z5G1G9</accession>
<dbReference type="Pfam" id="PF25881">
    <property type="entry name" value="HH_YBHG"/>
    <property type="match status" value="1"/>
</dbReference>
<evidence type="ECO:0000256" key="1">
    <source>
        <dbReference type="ARBA" id="ARBA00004196"/>
    </source>
</evidence>
<evidence type="ECO:0000313" key="4">
    <source>
        <dbReference type="EMBL" id="AXC12912.1"/>
    </source>
</evidence>
<dbReference type="PANTHER" id="PTHR32347">
    <property type="entry name" value="EFFLUX SYSTEM COMPONENT YKNX-RELATED"/>
    <property type="match status" value="1"/>
</dbReference>
<dbReference type="AlphaFoldDB" id="A0A2Z5G1G9"/>
<evidence type="ECO:0000256" key="2">
    <source>
        <dbReference type="ARBA" id="ARBA00023054"/>
    </source>
</evidence>